<keyword evidence="9" id="KW-1185">Reference proteome</keyword>
<dbReference type="PANTHER" id="PTHR30537">
    <property type="entry name" value="HTH-TYPE TRANSCRIPTIONAL REGULATOR"/>
    <property type="match status" value="1"/>
</dbReference>
<dbReference type="RefSeq" id="WP_018006004.1">
    <property type="nucleotide sequence ID" value="NZ_AQUR01000094.1"/>
</dbReference>
<keyword evidence="2" id="KW-0805">Transcription regulation</keyword>
<accession>A0A375HUI7</accession>
<evidence type="ECO:0000256" key="4">
    <source>
        <dbReference type="ARBA" id="ARBA00023163"/>
    </source>
</evidence>
<evidence type="ECO:0000256" key="2">
    <source>
        <dbReference type="ARBA" id="ARBA00023015"/>
    </source>
</evidence>
<keyword evidence="3" id="KW-0238">DNA-binding</keyword>
<dbReference type="InterPro" id="IPR005119">
    <property type="entry name" value="LysR_subst-bd"/>
</dbReference>
<dbReference type="PROSITE" id="PS50931">
    <property type="entry name" value="HTH_LYSR"/>
    <property type="match status" value="1"/>
</dbReference>
<sequence length="302" mass="32695">MTDRFESMSILVAVVDAGSLSAAARKLEIPLATVSRKVAELESHLKTRLLHRSTRQLALTEAGQSYVAACRRILEEVGEAERAASGEYAVPKGELVMTAPIVFGRLHLLPVVAEFLKTYPDIDVRMVLTDRVMHLLEEQIDVAVRIAELPDSSFIATRIGTTRRVVCASPAYFAEHGTPTNPLELTGHACITMEQIASRQVWTFGGGKAEVEVPIRSRLVVSTAEAAIEAAVAGVGLTRVLSYQIADAMRAGAVRTALEAFEPAPWPVSLVHPGQGILPLKLRAFLDFAGPRLKARLEELGV</sequence>
<dbReference type="EMBL" id="OFTC01000032">
    <property type="protein sequence ID" value="SOZ38003.1"/>
    <property type="molecule type" value="Genomic_DNA"/>
</dbReference>
<dbReference type="PANTHER" id="PTHR30537:SF5">
    <property type="entry name" value="HTH-TYPE TRANSCRIPTIONAL ACTIVATOR TTDR-RELATED"/>
    <property type="match status" value="1"/>
</dbReference>
<dbReference type="EMBL" id="LT984807">
    <property type="protein sequence ID" value="SPD61145.1"/>
    <property type="molecule type" value="Genomic_DNA"/>
</dbReference>
<dbReference type="AlphaFoldDB" id="A0A375HUI7"/>
<dbReference type="CDD" id="cd08471">
    <property type="entry name" value="PBP2_CrgA_like_2"/>
    <property type="match status" value="1"/>
</dbReference>
<feature type="domain" description="HTH lysR-type" evidence="5">
    <location>
        <begin position="1"/>
        <end position="60"/>
    </location>
</feature>
<dbReference type="SUPFAM" id="SSF46785">
    <property type="entry name" value="Winged helix' DNA-binding domain"/>
    <property type="match status" value="1"/>
</dbReference>
<name>A0A375HUI7_9BURK</name>
<proteinExistence type="inferred from homology"/>
<comment type="similarity">
    <text evidence="1">Belongs to the LysR transcriptional regulatory family.</text>
</comment>
<dbReference type="InterPro" id="IPR036390">
    <property type="entry name" value="WH_DNA-bd_sf"/>
</dbReference>
<dbReference type="GO" id="GO:0043565">
    <property type="term" value="F:sequence-specific DNA binding"/>
    <property type="evidence" value="ECO:0007669"/>
    <property type="project" value="TreeGrafter"/>
</dbReference>
<evidence type="ECO:0000313" key="6">
    <source>
        <dbReference type="EMBL" id="SOZ38003.1"/>
    </source>
</evidence>
<protein>
    <submittedName>
        <fullName evidence="7">LysR family transcriptional regulator</fullName>
    </submittedName>
</protein>
<dbReference type="InterPro" id="IPR000847">
    <property type="entry name" value="LysR_HTH_N"/>
</dbReference>
<dbReference type="Pfam" id="PF03466">
    <property type="entry name" value="LysR_substrate"/>
    <property type="match status" value="1"/>
</dbReference>
<reference evidence="8 9" key="1">
    <citation type="submission" date="2018-01" db="EMBL/GenBank/DDBJ databases">
        <authorList>
            <person name="Clerissi C."/>
        </authorList>
    </citation>
    <scope>NUCLEOTIDE SEQUENCE [LARGE SCALE GENOMIC DNA]</scope>
    <source>
        <strain evidence="6">Cupriavidus taiwanensis STM 6082</strain>
        <strain evidence="7">Cupriavidus taiwanensis STM 6160</strain>
        <plasmid evidence="7">II</plasmid>
        <plasmid evidence="8">ii</plasmid>
    </source>
</reference>
<dbReference type="InterPro" id="IPR036388">
    <property type="entry name" value="WH-like_DNA-bd_sf"/>
</dbReference>
<evidence type="ECO:0000256" key="3">
    <source>
        <dbReference type="ARBA" id="ARBA00023125"/>
    </source>
</evidence>
<dbReference type="GO" id="GO:0006351">
    <property type="term" value="P:DNA-templated transcription"/>
    <property type="evidence" value="ECO:0007669"/>
    <property type="project" value="TreeGrafter"/>
</dbReference>
<evidence type="ECO:0000259" key="5">
    <source>
        <dbReference type="PROSITE" id="PS50931"/>
    </source>
</evidence>
<evidence type="ECO:0000313" key="8">
    <source>
        <dbReference type="Proteomes" id="UP000255168"/>
    </source>
</evidence>
<evidence type="ECO:0000313" key="9">
    <source>
        <dbReference type="Proteomes" id="UP000256710"/>
    </source>
</evidence>
<keyword evidence="7" id="KW-0614">Plasmid</keyword>
<organism evidence="7 8">
    <name type="scientific">Cupriavidus neocaledonicus</name>
    <dbReference type="NCBI Taxonomy" id="1040979"/>
    <lineage>
        <taxon>Bacteria</taxon>
        <taxon>Pseudomonadati</taxon>
        <taxon>Pseudomonadota</taxon>
        <taxon>Betaproteobacteria</taxon>
        <taxon>Burkholderiales</taxon>
        <taxon>Burkholderiaceae</taxon>
        <taxon>Cupriavidus</taxon>
    </lineage>
</organism>
<dbReference type="FunFam" id="1.10.10.10:FF:000001">
    <property type="entry name" value="LysR family transcriptional regulator"/>
    <property type="match status" value="1"/>
</dbReference>
<dbReference type="Gene3D" id="1.10.10.10">
    <property type="entry name" value="Winged helix-like DNA-binding domain superfamily/Winged helix DNA-binding domain"/>
    <property type="match status" value="1"/>
</dbReference>
<geneLocation type="plasmid" evidence="7">
    <name>II</name>
</geneLocation>
<evidence type="ECO:0000256" key="1">
    <source>
        <dbReference type="ARBA" id="ARBA00009437"/>
    </source>
</evidence>
<dbReference type="Proteomes" id="UP000255168">
    <property type="component" value="Plasmid II"/>
</dbReference>
<keyword evidence="4" id="KW-0804">Transcription</keyword>
<evidence type="ECO:0000313" key="7">
    <source>
        <dbReference type="EMBL" id="SPD61145.1"/>
    </source>
</evidence>
<dbReference type="GO" id="GO:0003700">
    <property type="term" value="F:DNA-binding transcription factor activity"/>
    <property type="evidence" value="ECO:0007669"/>
    <property type="project" value="InterPro"/>
</dbReference>
<dbReference type="SUPFAM" id="SSF53850">
    <property type="entry name" value="Periplasmic binding protein-like II"/>
    <property type="match status" value="1"/>
</dbReference>
<dbReference type="InterPro" id="IPR058163">
    <property type="entry name" value="LysR-type_TF_proteobact-type"/>
</dbReference>
<dbReference type="Gene3D" id="3.40.190.290">
    <property type="match status" value="1"/>
</dbReference>
<gene>
    <name evidence="6" type="ORF">CBM2605_B10220</name>
    <name evidence="7" type="ORF">CBM2607_MP21809</name>
</gene>
<dbReference type="Pfam" id="PF00126">
    <property type="entry name" value="HTH_1"/>
    <property type="match status" value="1"/>
</dbReference>
<dbReference type="Proteomes" id="UP000256710">
    <property type="component" value="Unassembled WGS sequence"/>
</dbReference>
<geneLocation type="plasmid" evidence="8">
    <name>ii</name>
</geneLocation>